<comment type="caution">
    <text evidence="6">The sequence shown here is derived from an EMBL/GenBank/DDBJ whole genome shotgun (WGS) entry which is preliminary data.</text>
</comment>
<reference evidence="6" key="1">
    <citation type="journal article" date="2021" name="Evol. Appl.">
        <title>The genome of the Pyrenean desman and the effects of bottlenecks and inbreeding on the genomic landscape of an endangered species.</title>
        <authorList>
            <person name="Escoda L."/>
            <person name="Castresana J."/>
        </authorList>
    </citation>
    <scope>NUCLEOTIDE SEQUENCE</scope>
    <source>
        <strain evidence="6">IBE-C5619</strain>
    </source>
</reference>
<feature type="transmembrane region" description="Helical" evidence="5">
    <location>
        <begin position="16"/>
        <end position="33"/>
    </location>
</feature>
<comment type="similarity">
    <text evidence="1">Belongs to the universal ribosomal protein uL23 family.</text>
</comment>
<name>A0A8J6A351_GALPY</name>
<dbReference type="Gene3D" id="3.30.70.330">
    <property type="match status" value="1"/>
</dbReference>
<dbReference type="SUPFAM" id="SSF54189">
    <property type="entry name" value="Ribosomal proteins S24e, L23 and L15e"/>
    <property type="match status" value="1"/>
</dbReference>
<feature type="transmembrane region" description="Helical" evidence="5">
    <location>
        <begin position="76"/>
        <end position="99"/>
    </location>
</feature>
<evidence type="ECO:0000256" key="4">
    <source>
        <dbReference type="SAM" id="MobiDB-lite"/>
    </source>
</evidence>
<dbReference type="Proteomes" id="UP000700334">
    <property type="component" value="Unassembled WGS sequence"/>
</dbReference>
<dbReference type="PANTHER" id="PTHR11620">
    <property type="entry name" value="60S RIBOSOMAL PROTEIN L23A"/>
    <property type="match status" value="1"/>
</dbReference>
<evidence type="ECO:0000313" key="6">
    <source>
        <dbReference type="EMBL" id="KAG8510720.1"/>
    </source>
</evidence>
<dbReference type="InterPro" id="IPR013025">
    <property type="entry name" value="Ribosomal_uL23-like"/>
</dbReference>
<keyword evidence="7" id="KW-1185">Reference proteome</keyword>
<dbReference type="InterPro" id="IPR012678">
    <property type="entry name" value="Ribosomal_uL23/eL15/eS24_sf"/>
</dbReference>
<dbReference type="GO" id="GO:0006412">
    <property type="term" value="P:translation"/>
    <property type="evidence" value="ECO:0007669"/>
    <property type="project" value="InterPro"/>
</dbReference>
<evidence type="ECO:0000256" key="5">
    <source>
        <dbReference type="SAM" id="Phobius"/>
    </source>
</evidence>
<organism evidence="6 7">
    <name type="scientific">Galemys pyrenaicus</name>
    <name type="common">Iberian desman</name>
    <name type="synonym">Pyrenean desman</name>
    <dbReference type="NCBI Taxonomy" id="202257"/>
    <lineage>
        <taxon>Eukaryota</taxon>
        <taxon>Metazoa</taxon>
        <taxon>Chordata</taxon>
        <taxon>Craniata</taxon>
        <taxon>Vertebrata</taxon>
        <taxon>Euteleostomi</taxon>
        <taxon>Mammalia</taxon>
        <taxon>Eutheria</taxon>
        <taxon>Laurasiatheria</taxon>
        <taxon>Eulipotyphla</taxon>
        <taxon>Talpidae</taxon>
        <taxon>Galemys</taxon>
    </lineage>
</organism>
<evidence type="ECO:0000256" key="2">
    <source>
        <dbReference type="ARBA" id="ARBA00022980"/>
    </source>
</evidence>
<keyword evidence="3" id="KW-0687">Ribonucleoprotein</keyword>
<dbReference type="GO" id="GO:0003735">
    <property type="term" value="F:structural constituent of ribosome"/>
    <property type="evidence" value="ECO:0007669"/>
    <property type="project" value="InterPro"/>
</dbReference>
<keyword evidence="2 6" id="KW-0689">Ribosomal protein</keyword>
<feature type="compositionally biased region" description="Basic residues" evidence="4">
    <location>
        <begin position="108"/>
        <end position="120"/>
    </location>
</feature>
<dbReference type="EMBL" id="JAGFMF010011864">
    <property type="protein sequence ID" value="KAG8510720.1"/>
    <property type="molecule type" value="Genomic_DNA"/>
</dbReference>
<accession>A0A8J6A351</accession>
<feature type="region of interest" description="Disordered" evidence="4">
    <location>
        <begin position="107"/>
        <end position="140"/>
    </location>
</feature>
<protein>
    <submittedName>
        <fullName evidence="6">60S ribosomal protein L23a</fullName>
    </submittedName>
</protein>
<keyword evidence="5" id="KW-0472">Membrane</keyword>
<dbReference type="GO" id="GO:0044391">
    <property type="term" value="C:ribosomal subunit"/>
    <property type="evidence" value="ECO:0007669"/>
    <property type="project" value="UniProtKB-ARBA"/>
</dbReference>
<evidence type="ECO:0000256" key="1">
    <source>
        <dbReference type="ARBA" id="ARBA00006700"/>
    </source>
</evidence>
<keyword evidence="5" id="KW-0812">Transmembrane</keyword>
<dbReference type="InterPro" id="IPR012677">
    <property type="entry name" value="Nucleotide-bd_a/b_plait_sf"/>
</dbReference>
<evidence type="ECO:0000256" key="3">
    <source>
        <dbReference type="ARBA" id="ARBA00023274"/>
    </source>
</evidence>
<gene>
    <name evidence="6" type="ORF">J0S82_017132</name>
</gene>
<proteinExistence type="inferred from homology"/>
<evidence type="ECO:0000313" key="7">
    <source>
        <dbReference type="Proteomes" id="UP000700334"/>
    </source>
</evidence>
<sequence length="208" mass="24116">MPQIEMESRCQTEKELAYWSFLFTCSISFYHVLESWRRWQKTTRKRLLHSGVMLHLLSDHSVSSILAAPRKAPHPYAMMTVAVVGMMMMMMMVTIINGYREPAVYNNRHPKYPQKSTSRRNKLDPSATKFHPSQSTMKKTEDNTPVLIVDGKATEHQIKQGAKKLYAVGKARVGQAWWRKKHMPHWFPTVMLWMLPTKLGSPKWSPSG</sequence>
<dbReference type="AlphaFoldDB" id="A0A8J6A351"/>
<keyword evidence="5" id="KW-1133">Transmembrane helix</keyword>